<comment type="similarity">
    <text evidence="1 8">Belongs to the cytochrome P450 family.</text>
</comment>
<dbReference type="Gene3D" id="1.10.630.10">
    <property type="entry name" value="Cytochrome P450"/>
    <property type="match status" value="1"/>
</dbReference>
<keyword evidence="6 8" id="KW-0503">Monooxygenase</keyword>
<dbReference type="OMA" id="VETMEWA"/>
<dbReference type="GO" id="GO:0016705">
    <property type="term" value="F:oxidoreductase activity, acting on paired donors, with incorporation or reduction of molecular oxygen"/>
    <property type="evidence" value="ECO:0007669"/>
    <property type="project" value="InterPro"/>
</dbReference>
<evidence type="ECO:0000313" key="9">
    <source>
        <dbReference type="EnsemblPlants" id="AUR62043881-RA:cds"/>
    </source>
</evidence>
<dbReference type="EnsemblPlants" id="AUR62043881-RA">
    <property type="protein sequence ID" value="AUR62043881-RA:cds"/>
    <property type="gene ID" value="AUR62043881"/>
</dbReference>
<sequence>MDENLLFYAAIFLVSYILTKKILHKFQKHPPTPFPTIPILGHLYLLKNPAQIHRTLVKVSDRYGPVVQLWLGFRRTLLVSSASAAEDCLYHNDIIFANRPRLIAAKIIGYDYTTILWAPYGPLWRNHRRIAATEILSPHRLHLLSDIRTEEVRSLVKGINDHEAEGRDCTLEIKPALLELTNNIMMRMIAGKRMYGEAVETEEGKRFKMLFKELLAIGGAFSAGDFFPFFKYLGLNKAAEKRCKAVFVKLDKFLQDLVDEQRGKLMEEEDHVGKNSKKKNLIQVLLGLQSTDPSYFTDDIIKGLVLILLLTGTETSSSAIEWAVALLLKHPECYNKAKKEIHEYVGRDRLIEEQDIQHLPYLHCIINETLRMYPVTPILPPHESSEDCVVGGYHIPKGTMLTLNLWAIQNDPKVWDEPSKFKPERFENVEGDRVGYQFMPFGSGRRSCPGENMATRVVGFTLGSLIQCFEWESSEEEVDFEEKVAVSMLKVKPLQAKFKPHNEMLDLQFCLGVLSEVSEFSRSFVAVKKECDALIYKCKADVEALKCSLEVMEEYQQGNHEAWDYAVKKAAFKSSFPEGVAALGSLMLSYVDDEVNYPVKEDVKTILEEEKVPDDKTGEN</sequence>
<protein>
    <recommendedName>
        <fullName evidence="11">Cytochrome P450</fullName>
    </recommendedName>
</protein>
<organism evidence="9 10">
    <name type="scientific">Chenopodium quinoa</name>
    <name type="common">Quinoa</name>
    <dbReference type="NCBI Taxonomy" id="63459"/>
    <lineage>
        <taxon>Eukaryota</taxon>
        <taxon>Viridiplantae</taxon>
        <taxon>Streptophyta</taxon>
        <taxon>Embryophyta</taxon>
        <taxon>Tracheophyta</taxon>
        <taxon>Spermatophyta</taxon>
        <taxon>Magnoliopsida</taxon>
        <taxon>eudicotyledons</taxon>
        <taxon>Gunneridae</taxon>
        <taxon>Pentapetalae</taxon>
        <taxon>Caryophyllales</taxon>
        <taxon>Chenopodiaceae</taxon>
        <taxon>Chenopodioideae</taxon>
        <taxon>Atripliceae</taxon>
        <taxon>Chenopodium</taxon>
    </lineage>
</organism>
<keyword evidence="3 7" id="KW-0479">Metal-binding</keyword>
<dbReference type="InterPro" id="IPR050651">
    <property type="entry name" value="Plant_Cytochrome_P450_Monoox"/>
</dbReference>
<evidence type="ECO:0000256" key="2">
    <source>
        <dbReference type="ARBA" id="ARBA00022617"/>
    </source>
</evidence>
<comment type="cofactor">
    <cofactor evidence="7">
        <name>heme</name>
        <dbReference type="ChEBI" id="CHEBI:30413"/>
    </cofactor>
</comment>
<proteinExistence type="inferred from homology"/>
<evidence type="ECO:0000256" key="4">
    <source>
        <dbReference type="ARBA" id="ARBA00023002"/>
    </source>
</evidence>
<dbReference type="CDD" id="cd20653">
    <property type="entry name" value="CYP81"/>
    <property type="match status" value="1"/>
</dbReference>
<accession>A0A803NCQ7</accession>
<evidence type="ECO:0000256" key="5">
    <source>
        <dbReference type="ARBA" id="ARBA00023004"/>
    </source>
</evidence>
<evidence type="ECO:0000256" key="3">
    <source>
        <dbReference type="ARBA" id="ARBA00022723"/>
    </source>
</evidence>
<dbReference type="InterPro" id="IPR001128">
    <property type="entry name" value="Cyt_P450"/>
</dbReference>
<keyword evidence="2 7" id="KW-0349">Heme</keyword>
<dbReference type="Proteomes" id="UP000596660">
    <property type="component" value="Unplaced"/>
</dbReference>
<dbReference type="PROSITE" id="PS00086">
    <property type="entry name" value="CYTOCHROME_P450"/>
    <property type="match status" value="1"/>
</dbReference>
<dbReference type="GO" id="GO:0020037">
    <property type="term" value="F:heme binding"/>
    <property type="evidence" value="ECO:0007669"/>
    <property type="project" value="InterPro"/>
</dbReference>
<dbReference type="GO" id="GO:0005506">
    <property type="term" value="F:iron ion binding"/>
    <property type="evidence" value="ECO:0007669"/>
    <property type="project" value="InterPro"/>
</dbReference>
<keyword evidence="4 8" id="KW-0560">Oxidoreductase</keyword>
<dbReference type="Pfam" id="PF00067">
    <property type="entry name" value="p450"/>
    <property type="match status" value="1"/>
</dbReference>
<dbReference type="PANTHER" id="PTHR47947">
    <property type="entry name" value="CYTOCHROME P450 82C3-RELATED"/>
    <property type="match status" value="1"/>
</dbReference>
<dbReference type="PRINTS" id="PR00385">
    <property type="entry name" value="P450"/>
</dbReference>
<feature type="binding site" description="axial binding residue" evidence="7">
    <location>
        <position position="448"/>
    </location>
    <ligand>
        <name>heme</name>
        <dbReference type="ChEBI" id="CHEBI:30413"/>
    </ligand>
    <ligandPart>
        <name>Fe</name>
        <dbReference type="ChEBI" id="CHEBI:18248"/>
    </ligandPart>
</feature>
<evidence type="ECO:0000256" key="7">
    <source>
        <dbReference type="PIRSR" id="PIRSR602401-1"/>
    </source>
</evidence>
<keyword evidence="5 7" id="KW-0408">Iron</keyword>
<reference evidence="9" key="1">
    <citation type="journal article" date="2017" name="Nature">
        <title>The genome of Chenopodium quinoa.</title>
        <authorList>
            <person name="Jarvis D.E."/>
            <person name="Ho Y.S."/>
            <person name="Lightfoot D.J."/>
            <person name="Schmoeckel S.M."/>
            <person name="Li B."/>
            <person name="Borm T.J.A."/>
            <person name="Ohyanagi H."/>
            <person name="Mineta K."/>
            <person name="Michell C.T."/>
            <person name="Saber N."/>
            <person name="Kharbatia N.M."/>
            <person name="Rupper R.R."/>
            <person name="Sharp A.R."/>
            <person name="Dally N."/>
            <person name="Boughton B.A."/>
            <person name="Woo Y.H."/>
            <person name="Gao G."/>
            <person name="Schijlen E.G.W.M."/>
            <person name="Guo X."/>
            <person name="Momin A.A."/>
            <person name="Negrao S."/>
            <person name="Al-Babili S."/>
            <person name="Gehring C."/>
            <person name="Roessner U."/>
            <person name="Jung C."/>
            <person name="Murphy K."/>
            <person name="Arold S.T."/>
            <person name="Gojobori T."/>
            <person name="van der Linden C.G."/>
            <person name="van Loo E.N."/>
            <person name="Jellen E.N."/>
            <person name="Maughan P.J."/>
            <person name="Tester M."/>
        </authorList>
    </citation>
    <scope>NUCLEOTIDE SEQUENCE [LARGE SCALE GENOMIC DNA]</scope>
    <source>
        <strain evidence="9">cv. PI 614886</strain>
    </source>
</reference>
<dbReference type="Gramene" id="AUR62043881-RA">
    <property type="protein sequence ID" value="AUR62043881-RA:cds"/>
    <property type="gene ID" value="AUR62043881"/>
</dbReference>
<evidence type="ECO:0000256" key="6">
    <source>
        <dbReference type="ARBA" id="ARBA00023033"/>
    </source>
</evidence>
<evidence type="ECO:0000256" key="1">
    <source>
        <dbReference type="ARBA" id="ARBA00010617"/>
    </source>
</evidence>
<dbReference type="InterPro" id="IPR036396">
    <property type="entry name" value="Cyt_P450_sf"/>
</dbReference>
<dbReference type="AlphaFoldDB" id="A0A803NCQ7"/>
<dbReference type="FunFam" id="1.10.630.10:FF:000081">
    <property type="entry name" value="Cytochrome P450 CYP81N5"/>
    <property type="match status" value="1"/>
</dbReference>
<name>A0A803NCQ7_CHEQI</name>
<evidence type="ECO:0000256" key="8">
    <source>
        <dbReference type="RuleBase" id="RU000461"/>
    </source>
</evidence>
<dbReference type="SUPFAM" id="SSF48264">
    <property type="entry name" value="Cytochrome P450"/>
    <property type="match status" value="1"/>
</dbReference>
<dbReference type="GO" id="GO:0004497">
    <property type="term" value="F:monooxygenase activity"/>
    <property type="evidence" value="ECO:0007669"/>
    <property type="project" value="UniProtKB-KW"/>
</dbReference>
<evidence type="ECO:0008006" key="11">
    <source>
        <dbReference type="Google" id="ProtNLM"/>
    </source>
</evidence>
<evidence type="ECO:0000313" key="10">
    <source>
        <dbReference type="Proteomes" id="UP000596660"/>
    </source>
</evidence>
<dbReference type="PRINTS" id="PR00463">
    <property type="entry name" value="EP450I"/>
</dbReference>
<dbReference type="InterPro" id="IPR002401">
    <property type="entry name" value="Cyt_P450_E_grp-I"/>
</dbReference>
<dbReference type="PANTHER" id="PTHR47947:SF3">
    <property type="entry name" value="CYTOCHROME P450 81D1-LIKE"/>
    <property type="match status" value="1"/>
</dbReference>
<keyword evidence="10" id="KW-1185">Reference proteome</keyword>
<reference evidence="9" key="2">
    <citation type="submission" date="2021-03" db="UniProtKB">
        <authorList>
            <consortium name="EnsemblPlants"/>
        </authorList>
    </citation>
    <scope>IDENTIFICATION</scope>
</reference>
<dbReference type="InterPro" id="IPR017972">
    <property type="entry name" value="Cyt_P450_CS"/>
</dbReference>